<dbReference type="Proteomes" id="UP000279446">
    <property type="component" value="Unassembled WGS sequence"/>
</dbReference>
<dbReference type="InterPro" id="IPR029016">
    <property type="entry name" value="GAF-like_dom_sf"/>
</dbReference>
<gene>
    <name evidence="9" type="ORF">EJP82_16415</name>
</gene>
<dbReference type="InterPro" id="IPR011009">
    <property type="entry name" value="Kinase-like_dom_sf"/>
</dbReference>
<dbReference type="CDD" id="cd16917">
    <property type="entry name" value="HATPase_UhpB-NarQ-NarX-like"/>
    <property type="match status" value="1"/>
</dbReference>
<evidence type="ECO:0000256" key="3">
    <source>
        <dbReference type="ARBA" id="ARBA00022777"/>
    </source>
</evidence>
<name>A0A3S1DTW7_9BACL</name>
<dbReference type="GO" id="GO:0046983">
    <property type="term" value="F:protein dimerization activity"/>
    <property type="evidence" value="ECO:0007669"/>
    <property type="project" value="InterPro"/>
</dbReference>
<dbReference type="InterPro" id="IPR003018">
    <property type="entry name" value="GAF"/>
</dbReference>
<sequence>MFEMTGYRTLELIGNNIDMQLYRLVRHEDGLNVIAKTTCDEYPGPVMVDAFRYEYDILTKLGGRGAIEAYSLEIIKDRPILLLRDTGGNTLHQILRKHKNIFELPLQLRIASSIADCLMQIHQENITLNEVTPAHLMVNLDTYEVKLIDIRMCSTDIDKSPLAVSNGRPDAVLPYISPEQTGRTGMIPNYRSDFYSLGVILYEWLSGSLPFELQDVVDIVYRHLADTPQPLHYRDPSIPESISEIVEKCMEKNPNKRYASAFGIKSDLEEGLARLQSSGRFESFILASRDIPEYWTVPPQFYGRHSEQQSLLGALQRVSNGSVETVWVSGNVGIGKTTFIKETIRKVVPFPEFFAMGKFDPYHSSIPYDIWNQVIGDLVNQLLMETKLQAEVWRLRILKAVDGYGQLLIDLVPRLELLIGQQPPVQQLPPKEAQRRVHLIMNRFIQLFSQRDRPLVLLLDNVQWADEASLQYLTYLLEDRATEHLLIVLAYRDREIPMLHPLCHLESSLMESSIIMNRISLKALELADIKQLLSDAMHHDVADKATDELAVVLLHKTDGNPFFLSEFLQDLMNDKQITLEPSSRCWQWDLQLIAEMNIPDNVAGYLSDKLQLFPYEIVYVLGRAAFLGSQFDLLTLFAITELPIEELSEVMEIAVQERLVQPVSGDGSGNLYQFQHNRIQQAAYALVLEDERPTLHLRIGSLLVDRLKSGDGVTVFETVNHLNQALENIDGFEQRIELAKLNLQAGLKAKQSTAYETSLRYLRHATALLDDDCWDKNYTLAFRSFRERAEVEYLCSHFKTTNELFDLLISKATTHLDKALVYTMKIQLESSDDNYKEVISLGHTTLQLLNVLHNFEPSSLELTLQWLRLSRKIRKHKIGMLNNLPTMTDEARKVAMSALVHTSNACFFINKKGWLASVFTMVEITLDYGMTPEASIGFIGYAMFQYYHFRHDEEAFKWGMLACNISKPYPTLYVKTLSSLALCHDSWRRYDHTMLETFTEHAGKVGLESGDLWHGNQSVLINCASLLQFGHPLGQIYERLIAHSGYLLRQNNSLHWKQATVIAALLTRLTGYRSPDDPFEATDINWGEFAESVHGDEFHMIEELVCSLQYVPGYLFGQYHDANAALMKAAAILESRGDNIENVAQYTYESLVWAQLYEEATAQKQNEYWVNLRKCLKKMKQFAKRCPENYQHKYLMIKAEMARLKGKNRQAEELYEQSIEAAHKYGLIHDLAMIAECYGRYGLNQGKLQLAKIYMTEAYEAYIKWGAMAKAVDMEHKYGHLLHVSKGSDLEKVDYLSVVMSIQALTEEMEMSRLLDTLMRIMLHNAGADSGAIIFDHDGKWVVEAYGTSEEQHIKSVQIEDESDLVPAAIIGYAARTREEVVLHDAAKEGIFVRNSYVRNKALKSVLCLPIMHQNKLICLLYLENNLSAGVFTPERLDVLKMLGSQCAISIANAQLYSGIQYLKDSLEDQVEERTRRLEQSMRETTLALAEVSVYEERNRIAEEIHDIVGHTLTSTILQIEAGKRLLYKDTEGASIRLKEAQDLIRHSLNEIRGSVHLLKEDKYADLGGMLIQLIRDAERNTGVVIHTAIRDLPELTTAHKKTIYHALQEGLTNGMRHGGSREFHFKLGIVESNLQFRLEDRGIGTSNITMGFGLKSMKERAEQLGGSLSIDSGPNQGLLLTMDLPYPMR</sequence>
<dbReference type="InterPro" id="IPR011712">
    <property type="entry name" value="Sig_transdc_His_kin_sub3_dim/P"/>
</dbReference>
<dbReference type="InterPro" id="IPR027417">
    <property type="entry name" value="P-loop_NTPase"/>
</dbReference>
<dbReference type="SUPFAM" id="SSF55874">
    <property type="entry name" value="ATPase domain of HSP90 chaperone/DNA topoisomerase II/histidine kinase"/>
    <property type="match status" value="1"/>
</dbReference>
<dbReference type="InterPro" id="IPR000719">
    <property type="entry name" value="Prot_kinase_dom"/>
</dbReference>
<keyword evidence="3" id="KW-0418">Kinase</keyword>
<dbReference type="InterPro" id="IPR053159">
    <property type="entry name" value="Hybrid_Histidine_Kinase"/>
</dbReference>
<dbReference type="PANTHER" id="PTHR43642:SF1">
    <property type="entry name" value="HYBRID SIGNAL TRANSDUCTION HISTIDINE KINASE G"/>
    <property type="match status" value="1"/>
</dbReference>
<dbReference type="OrthoDB" id="9801841at2"/>
<dbReference type="SMART" id="SM00065">
    <property type="entry name" value="GAF"/>
    <property type="match status" value="1"/>
</dbReference>
<dbReference type="PROSITE" id="PS50109">
    <property type="entry name" value="HIS_KIN"/>
    <property type="match status" value="1"/>
</dbReference>
<keyword evidence="10" id="KW-1185">Reference proteome</keyword>
<dbReference type="PROSITE" id="PS50011">
    <property type="entry name" value="PROTEIN_KINASE_DOM"/>
    <property type="match status" value="1"/>
</dbReference>
<keyword evidence="2" id="KW-0547">Nucleotide-binding</keyword>
<evidence type="ECO:0000313" key="10">
    <source>
        <dbReference type="Proteomes" id="UP000279446"/>
    </source>
</evidence>
<comment type="caution">
    <text evidence="9">The sequence shown here is derived from an EMBL/GenBank/DDBJ whole genome shotgun (WGS) entry which is preliminary data.</text>
</comment>
<evidence type="ECO:0000256" key="4">
    <source>
        <dbReference type="ARBA" id="ARBA00022840"/>
    </source>
</evidence>
<evidence type="ECO:0000256" key="6">
    <source>
        <dbReference type="SAM" id="Coils"/>
    </source>
</evidence>
<accession>A0A3S1DTW7</accession>
<dbReference type="SUPFAM" id="SSF52540">
    <property type="entry name" value="P-loop containing nucleoside triphosphate hydrolases"/>
    <property type="match status" value="1"/>
</dbReference>
<evidence type="ECO:0000256" key="2">
    <source>
        <dbReference type="ARBA" id="ARBA00022741"/>
    </source>
</evidence>
<dbReference type="Gene3D" id="1.20.5.1930">
    <property type="match status" value="1"/>
</dbReference>
<dbReference type="SUPFAM" id="SSF48452">
    <property type="entry name" value="TPR-like"/>
    <property type="match status" value="1"/>
</dbReference>
<dbReference type="Gene3D" id="3.30.450.40">
    <property type="match status" value="1"/>
</dbReference>
<dbReference type="SMART" id="SM00220">
    <property type="entry name" value="S_TKc"/>
    <property type="match status" value="1"/>
</dbReference>
<dbReference type="Pfam" id="PF13191">
    <property type="entry name" value="AAA_16"/>
    <property type="match status" value="1"/>
</dbReference>
<protein>
    <submittedName>
        <fullName evidence="9">GAF domain-containing protein</fullName>
    </submittedName>
</protein>
<reference evidence="9 10" key="1">
    <citation type="submission" date="2018-12" db="EMBL/GenBank/DDBJ databases">
        <authorList>
            <person name="Sun L."/>
            <person name="Chen Z."/>
        </authorList>
    </citation>
    <scope>NUCLEOTIDE SEQUENCE [LARGE SCALE GENOMIC DNA]</scope>
    <source>
        <strain evidence="9 10">DSM 15890</strain>
    </source>
</reference>
<dbReference type="Pfam" id="PF07730">
    <property type="entry name" value="HisKA_3"/>
    <property type="match status" value="1"/>
</dbReference>
<dbReference type="Gene3D" id="1.10.510.10">
    <property type="entry name" value="Transferase(Phosphotransferase) domain 1"/>
    <property type="match status" value="1"/>
</dbReference>
<dbReference type="InterPro" id="IPR041664">
    <property type="entry name" value="AAA_16"/>
</dbReference>
<dbReference type="PANTHER" id="PTHR43642">
    <property type="entry name" value="HYBRID SIGNAL TRANSDUCTION HISTIDINE KINASE G"/>
    <property type="match status" value="1"/>
</dbReference>
<dbReference type="SUPFAM" id="SSF55781">
    <property type="entry name" value="GAF domain-like"/>
    <property type="match status" value="1"/>
</dbReference>
<feature type="domain" description="Protein kinase" evidence="7">
    <location>
        <begin position="7"/>
        <end position="272"/>
    </location>
</feature>
<dbReference type="Gene3D" id="3.40.50.300">
    <property type="entry name" value="P-loop containing nucleotide triphosphate hydrolases"/>
    <property type="match status" value="1"/>
</dbReference>
<dbReference type="GO" id="GO:0000155">
    <property type="term" value="F:phosphorelay sensor kinase activity"/>
    <property type="evidence" value="ECO:0007669"/>
    <property type="project" value="InterPro"/>
</dbReference>
<dbReference type="Pfam" id="PF00069">
    <property type="entry name" value="Pkinase"/>
    <property type="match status" value="1"/>
</dbReference>
<evidence type="ECO:0000259" key="8">
    <source>
        <dbReference type="PROSITE" id="PS50109"/>
    </source>
</evidence>
<dbReference type="SMART" id="SM00387">
    <property type="entry name" value="HATPase_c"/>
    <property type="match status" value="1"/>
</dbReference>
<keyword evidence="5" id="KW-0902">Two-component regulatory system</keyword>
<dbReference type="InterPro" id="IPR036890">
    <property type="entry name" value="HATPase_C_sf"/>
</dbReference>
<dbReference type="GO" id="GO:0016020">
    <property type="term" value="C:membrane"/>
    <property type="evidence" value="ECO:0007669"/>
    <property type="project" value="InterPro"/>
</dbReference>
<dbReference type="EMBL" id="RZNY01000013">
    <property type="protein sequence ID" value="RUT45260.1"/>
    <property type="molecule type" value="Genomic_DNA"/>
</dbReference>
<proteinExistence type="predicted"/>
<feature type="domain" description="Histidine kinase" evidence="8">
    <location>
        <begin position="1508"/>
        <end position="1689"/>
    </location>
</feature>
<dbReference type="RefSeq" id="WP_127193152.1">
    <property type="nucleotide sequence ID" value="NZ_RZNY01000013.1"/>
</dbReference>
<evidence type="ECO:0000259" key="7">
    <source>
        <dbReference type="PROSITE" id="PS50011"/>
    </source>
</evidence>
<keyword evidence="6" id="KW-0175">Coiled coil</keyword>
<dbReference type="GO" id="GO:0005524">
    <property type="term" value="F:ATP binding"/>
    <property type="evidence" value="ECO:0007669"/>
    <property type="project" value="UniProtKB-KW"/>
</dbReference>
<evidence type="ECO:0000313" key="9">
    <source>
        <dbReference type="EMBL" id="RUT45260.1"/>
    </source>
</evidence>
<evidence type="ECO:0000256" key="1">
    <source>
        <dbReference type="ARBA" id="ARBA00022679"/>
    </source>
</evidence>
<dbReference type="SUPFAM" id="SSF56112">
    <property type="entry name" value="Protein kinase-like (PK-like)"/>
    <property type="match status" value="1"/>
</dbReference>
<dbReference type="InterPro" id="IPR011990">
    <property type="entry name" value="TPR-like_helical_dom_sf"/>
</dbReference>
<dbReference type="Pfam" id="PF01590">
    <property type="entry name" value="GAF"/>
    <property type="match status" value="1"/>
</dbReference>
<dbReference type="Gene3D" id="3.30.565.10">
    <property type="entry name" value="Histidine kinase-like ATPase, C-terminal domain"/>
    <property type="match status" value="1"/>
</dbReference>
<keyword evidence="4" id="KW-0067">ATP-binding</keyword>
<evidence type="ECO:0000256" key="5">
    <source>
        <dbReference type="ARBA" id="ARBA00023012"/>
    </source>
</evidence>
<dbReference type="InterPro" id="IPR005467">
    <property type="entry name" value="His_kinase_dom"/>
</dbReference>
<keyword evidence="1" id="KW-0808">Transferase</keyword>
<dbReference type="InterPro" id="IPR003594">
    <property type="entry name" value="HATPase_dom"/>
</dbReference>
<organism evidence="9 10">
    <name type="scientific">Paenibacillus anaericanus</name>
    <dbReference type="NCBI Taxonomy" id="170367"/>
    <lineage>
        <taxon>Bacteria</taxon>
        <taxon>Bacillati</taxon>
        <taxon>Bacillota</taxon>
        <taxon>Bacilli</taxon>
        <taxon>Bacillales</taxon>
        <taxon>Paenibacillaceae</taxon>
        <taxon>Paenibacillus</taxon>
    </lineage>
</organism>
<feature type="coiled-coil region" evidence="6">
    <location>
        <begin position="1194"/>
        <end position="1221"/>
    </location>
</feature>